<evidence type="ECO:0000313" key="2">
    <source>
        <dbReference type="Proteomes" id="UP000248329"/>
    </source>
</evidence>
<dbReference type="Proteomes" id="UP000248329">
    <property type="component" value="Unassembled WGS sequence"/>
</dbReference>
<comment type="caution">
    <text evidence="1">The sequence shown here is derived from an EMBL/GenBank/DDBJ whole genome shotgun (WGS) entry which is preliminary data.</text>
</comment>
<protein>
    <submittedName>
        <fullName evidence="1">Uncharacterized protein</fullName>
    </submittedName>
</protein>
<name>A0AC61L0N2_9EURY</name>
<sequence>MKNRSRLTILKTSGICGRHHDRFYQPPLALLRIYGMRSCRWVNEVAMSVGTPDKLQTVLREFDLIPEKLIMLVLGRDWQECCEIINGILPPLAGLGDAL</sequence>
<reference evidence="1" key="1">
    <citation type="submission" date="2018-01" db="EMBL/GenBank/DDBJ databases">
        <authorList>
            <person name="Krukenberg V."/>
        </authorList>
    </citation>
    <scope>NUCLEOTIDE SEQUENCE</scope>
    <source>
        <strain evidence="1">E20ANME2</strain>
    </source>
</reference>
<evidence type="ECO:0000313" key="1">
    <source>
        <dbReference type="EMBL" id="PXF59195.1"/>
    </source>
</evidence>
<dbReference type="EMBL" id="PQXF01000027">
    <property type="protein sequence ID" value="PXF59195.1"/>
    <property type="molecule type" value="Genomic_DNA"/>
</dbReference>
<proteinExistence type="predicted"/>
<organism evidence="1 2">
    <name type="scientific">Candidatus Methanogaster sp</name>
    <dbReference type="NCBI Taxonomy" id="3386292"/>
    <lineage>
        <taxon>Archaea</taxon>
        <taxon>Methanobacteriati</taxon>
        <taxon>Methanobacteriota</taxon>
        <taxon>Stenosarchaea group</taxon>
        <taxon>Methanomicrobia</taxon>
        <taxon>Methanosarcinales</taxon>
        <taxon>ANME-2 cluster</taxon>
        <taxon>Candidatus Methanogasteraceae</taxon>
        <taxon>Candidatus Methanogaster</taxon>
    </lineage>
</organism>
<accession>A0AC61L0N2</accession>
<gene>
    <name evidence="1" type="ORF">C4B59_11860</name>
</gene>